<organism evidence="3 4">
    <name type="scientific">Chelydra serpentina</name>
    <name type="common">Snapping turtle</name>
    <name type="synonym">Testudo serpentina</name>
    <dbReference type="NCBI Taxonomy" id="8475"/>
    <lineage>
        <taxon>Eukaryota</taxon>
        <taxon>Metazoa</taxon>
        <taxon>Chordata</taxon>
        <taxon>Craniata</taxon>
        <taxon>Vertebrata</taxon>
        <taxon>Euteleostomi</taxon>
        <taxon>Archelosauria</taxon>
        <taxon>Testudinata</taxon>
        <taxon>Testudines</taxon>
        <taxon>Cryptodira</taxon>
        <taxon>Durocryptodira</taxon>
        <taxon>Americhelydia</taxon>
        <taxon>Chelydroidea</taxon>
        <taxon>Chelydridae</taxon>
        <taxon>Chelydra</taxon>
    </lineage>
</organism>
<reference evidence="3 4" key="1">
    <citation type="journal article" date="2020" name="G3 (Bethesda)">
        <title>Draft Genome of the Common Snapping Turtle, Chelydra serpentina, a Model for Phenotypic Plasticity in Reptiles.</title>
        <authorList>
            <person name="Das D."/>
            <person name="Singh S.K."/>
            <person name="Bierstedt J."/>
            <person name="Erickson A."/>
            <person name="Galli G.L.J."/>
            <person name="Crossley D.A. 2nd"/>
            <person name="Rhen T."/>
        </authorList>
    </citation>
    <scope>NUCLEOTIDE SEQUENCE [LARGE SCALE GENOMIC DNA]</scope>
    <source>
        <strain evidence="3">KW</strain>
    </source>
</reference>
<evidence type="ECO:0000313" key="3">
    <source>
        <dbReference type="EMBL" id="KAG6922088.1"/>
    </source>
</evidence>
<name>A0A8T1RZT0_CHESE</name>
<dbReference type="EMBL" id="JAHGAV010001514">
    <property type="protein sequence ID" value="KAG6922088.1"/>
    <property type="molecule type" value="Genomic_DNA"/>
</dbReference>
<evidence type="ECO:0000256" key="1">
    <source>
        <dbReference type="SAM" id="MobiDB-lite"/>
    </source>
</evidence>
<feature type="region of interest" description="Disordered" evidence="1">
    <location>
        <begin position="1"/>
        <end position="20"/>
    </location>
</feature>
<comment type="caution">
    <text evidence="3">The sequence shown here is derived from an EMBL/GenBank/DDBJ whole genome shotgun (WGS) entry which is preliminary data.</text>
</comment>
<accession>A0A8T1RZT0</accession>
<dbReference type="PROSITE" id="PS50805">
    <property type="entry name" value="KRAB"/>
    <property type="match status" value="1"/>
</dbReference>
<dbReference type="Proteomes" id="UP000765507">
    <property type="component" value="Unassembled WGS sequence"/>
</dbReference>
<feature type="region of interest" description="Disordered" evidence="1">
    <location>
        <begin position="48"/>
        <end position="67"/>
    </location>
</feature>
<sequence length="67" mass="7117">WAGFPVSKPDVISQLERGEEPGVLDLQGSEEGEIPRGACAGAGMLSENMEENPHQEDAEQVETHGGL</sequence>
<protein>
    <submittedName>
        <fullName evidence="3">Zinc finger protein 7</fullName>
    </submittedName>
</protein>
<keyword evidence="4" id="KW-1185">Reference proteome</keyword>
<evidence type="ECO:0000259" key="2">
    <source>
        <dbReference type="PROSITE" id="PS50805"/>
    </source>
</evidence>
<evidence type="ECO:0000313" key="4">
    <source>
        <dbReference type="Proteomes" id="UP000765507"/>
    </source>
</evidence>
<dbReference type="InterPro" id="IPR001909">
    <property type="entry name" value="KRAB"/>
</dbReference>
<dbReference type="AlphaFoldDB" id="A0A8T1RZT0"/>
<feature type="non-terminal residue" evidence="3">
    <location>
        <position position="1"/>
    </location>
</feature>
<dbReference type="GO" id="GO:0006355">
    <property type="term" value="P:regulation of DNA-templated transcription"/>
    <property type="evidence" value="ECO:0007669"/>
    <property type="project" value="InterPro"/>
</dbReference>
<feature type="non-terminal residue" evidence="3">
    <location>
        <position position="67"/>
    </location>
</feature>
<feature type="domain" description="KRAB" evidence="2">
    <location>
        <begin position="1"/>
        <end position="34"/>
    </location>
</feature>
<proteinExistence type="predicted"/>
<gene>
    <name evidence="3" type="ORF">G0U57_003903</name>
</gene>
<dbReference type="OrthoDB" id="9836129at2759"/>